<sequence>MNIKFLSSISKVSDTHWNSVFETDYPFIQHAFLSALEQSGCTQASTGWTPHHIIVTDRDDIIAAMPCYLKTHSYGEYVFDWAWANAYQQHQLHYYPKLLSAIPFTPSTGPRLAFHNRIQLTQEKQTIIKNIRQAALDSVSSVGLSSWHVLFPDTEMSSLLEDSEYKQRSGIQYHWFNHHYTSFDDFLQTFKSRKRKTLRKERLSITQQGIEMTVVDGRDISKQLMAEFYRFYHFTYLKRSGQQGYLNLEFFNLLLSTMAENLVMFCAQKDNRLIGAALCFKDHQTLYGRYWGCEQEYEFLHFEACYYQGIEYCINHKLMRFDPGAQGEHKISRGFKPVKTLSNHMILHAEFRQAIEQFIDDEKIQVNAQIDHLTSFLPFKSASL</sequence>
<dbReference type="Gene3D" id="3.40.630.30">
    <property type="match status" value="1"/>
</dbReference>
<keyword evidence="2" id="KW-1185">Reference proteome</keyword>
<reference evidence="1 2" key="1">
    <citation type="journal article" date="2013" name="Genome Announc.">
        <title>Genome Sequence of the Pyrene- and Fluoranthene-Degrading Bacterium Cycloclasticus sp. Strain PY97M.</title>
        <authorList>
            <person name="Cui Z."/>
            <person name="Xu G."/>
            <person name="Li Q."/>
            <person name="Gao W."/>
            <person name="Zheng L."/>
        </authorList>
    </citation>
    <scope>NUCLEOTIDE SEQUENCE [LARGE SCALE GENOMIC DNA]</scope>
    <source>
        <strain evidence="1 2">PY97M</strain>
    </source>
</reference>
<dbReference type="PANTHER" id="PTHR47017">
    <property type="entry name" value="ACYL-COA"/>
    <property type="match status" value="1"/>
</dbReference>
<accession>A0AB33Z1D3</accession>
<evidence type="ECO:0000313" key="2">
    <source>
        <dbReference type="Proteomes" id="UP000015462"/>
    </source>
</evidence>
<dbReference type="EMBL" id="ASHL01000005">
    <property type="protein sequence ID" value="EPD12964.1"/>
    <property type="molecule type" value="Genomic_DNA"/>
</dbReference>
<evidence type="ECO:0000313" key="1">
    <source>
        <dbReference type="EMBL" id="EPD12964.1"/>
    </source>
</evidence>
<dbReference type="Pfam" id="PF04339">
    <property type="entry name" value="FemAB_like"/>
    <property type="match status" value="1"/>
</dbReference>
<name>A0AB33Z1D3_9GAMM</name>
<dbReference type="AlphaFoldDB" id="A0AB33Z1D3"/>
<protein>
    <submittedName>
        <fullName evidence="1">Acyl-CoA N-acyltransferase</fullName>
    </submittedName>
</protein>
<dbReference type="PANTHER" id="PTHR47017:SF1">
    <property type="entry name" value="ACYL-COA"/>
    <property type="match status" value="1"/>
</dbReference>
<organism evidence="1 2">
    <name type="scientific">Cycloclasticus pugetii</name>
    <dbReference type="NCBI Taxonomy" id="34068"/>
    <lineage>
        <taxon>Bacteria</taxon>
        <taxon>Pseudomonadati</taxon>
        <taxon>Pseudomonadota</taxon>
        <taxon>Gammaproteobacteria</taxon>
        <taxon>Thiotrichales</taxon>
        <taxon>Piscirickettsiaceae</taxon>
        <taxon>Cycloclasticus</taxon>
    </lineage>
</organism>
<comment type="caution">
    <text evidence="1">The sequence shown here is derived from an EMBL/GenBank/DDBJ whole genome shotgun (WGS) entry which is preliminary data.</text>
</comment>
<proteinExistence type="predicted"/>
<dbReference type="InterPro" id="IPR016181">
    <property type="entry name" value="Acyl_CoA_acyltransferase"/>
</dbReference>
<dbReference type="InterPro" id="IPR007434">
    <property type="entry name" value="FemAB-like"/>
</dbReference>
<dbReference type="SUPFAM" id="SSF55729">
    <property type="entry name" value="Acyl-CoA N-acyltransferases (Nat)"/>
    <property type="match status" value="1"/>
</dbReference>
<gene>
    <name evidence="1" type="ORF">L196_07369</name>
</gene>
<dbReference type="Proteomes" id="UP000015462">
    <property type="component" value="Unassembled WGS sequence"/>
</dbReference>
<dbReference type="RefSeq" id="WP_015006732.1">
    <property type="nucleotide sequence ID" value="NZ_FQZJ01000001.1"/>
</dbReference>